<evidence type="ECO:0000256" key="1">
    <source>
        <dbReference type="SAM" id="MobiDB-lite"/>
    </source>
</evidence>
<dbReference type="Proteomes" id="UP001168883">
    <property type="component" value="Unassembled WGS sequence"/>
</dbReference>
<feature type="region of interest" description="Disordered" evidence="1">
    <location>
        <begin position="47"/>
        <end position="70"/>
    </location>
</feature>
<keyword evidence="3" id="KW-1185">Reference proteome</keyword>
<proteinExistence type="predicted"/>
<organism evidence="2 3">
    <name type="scientific">Paenibacillus ehimensis</name>
    <dbReference type="NCBI Taxonomy" id="79264"/>
    <lineage>
        <taxon>Bacteria</taxon>
        <taxon>Bacillati</taxon>
        <taxon>Bacillota</taxon>
        <taxon>Bacilli</taxon>
        <taxon>Bacillales</taxon>
        <taxon>Paenibacillaceae</taxon>
        <taxon>Paenibacillus</taxon>
    </lineage>
</organism>
<reference evidence="2" key="1">
    <citation type="submission" date="2023-07" db="EMBL/GenBank/DDBJ databases">
        <authorList>
            <person name="Aktuganov G."/>
            <person name="Boyko T."/>
            <person name="Delegan Y."/>
            <person name="Galimzianova N."/>
            <person name="Gilvanova E."/>
            <person name="Korobov V."/>
            <person name="Kuzmina L."/>
            <person name="Melentiev A."/>
            <person name="Milman P."/>
            <person name="Ryabova A."/>
            <person name="Stupak E."/>
            <person name="Yasakov T."/>
            <person name="Zharikova N."/>
            <person name="Zhurenko E."/>
        </authorList>
    </citation>
    <scope>NUCLEOTIDE SEQUENCE</scope>
    <source>
        <strain evidence="2">IB-739</strain>
    </source>
</reference>
<evidence type="ECO:0008006" key="4">
    <source>
        <dbReference type="Google" id="ProtNLM"/>
    </source>
</evidence>
<evidence type="ECO:0000313" key="2">
    <source>
        <dbReference type="EMBL" id="MDO3675532.1"/>
    </source>
</evidence>
<name>A0ABT8V500_9BACL</name>
<comment type="caution">
    <text evidence="2">The sequence shown here is derived from an EMBL/GenBank/DDBJ whole genome shotgun (WGS) entry which is preliminary data.</text>
</comment>
<dbReference type="InterPro" id="IPR010985">
    <property type="entry name" value="Ribbon_hlx_hlx"/>
</dbReference>
<evidence type="ECO:0000313" key="3">
    <source>
        <dbReference type="Proteomes" id="UP001168883"/>
    </source>
</evidence>
<gene>
    <name evidence="2" type="ORF">Q3C12_00845</name>
</gene>
<dbReference type="EMBL" id="JAUMKJ010000001">
    <property type="protein sequence ID" value="MDO3675532.1"/>
    <property type="molecule type" value="Genomic_DNA"/>
</dbReference>
<dbReference type="SUPFAM" id="SSF47598">
    <property type="entry name" value="Ribbon-helix-helix"/>
    <property type="match status" value="1"/>
</dbReference>
<dbReference type="RefSeq" id="WP_025850084.1">
    <property type="nucleotide sequence ID" value="NZ_JARLKN010000039.1"/>
</dbReference>
<protein>
    <recommendedName>
        <fullName evidence="4">Toxin-antitoxin system HicB family antitoxin</fullName>
    </recommendedName>
</protein>
<dbReference type="InterPro" id="IPR013321">
    <property type="entry name" value="Arc_rbn_hlx_hlx"/>
</dbReference>
<sequence>MAGKKNFPLRLDPKLYEVLEKWAADEFRSVNSHIEYLLRETAARAGRLPSARSLGPGTETKAPTPDSTQD</sequence>
<accession>A0ABT8V500</accession>
<dbReference type="Gene3D" id="1.10.1220.10">
    <property type="entry name" value="Met repressor-like"/>
    <property type="match status" value="1"/>
</dbReference>